<evidence type="ECO:0000313" key="8">
    <source>
        <dbReference type="Proteomes" id="UP001519924"/>
    </source>
</evidence>
<proteinExistence type="predicted"/>
<name>A0ABS7F132_9PROT</name>
<dbReference type="RefSeq" id="WP_220117083.1">
    <property type="nucleotide sequence ID" value="NZ_JAHZUY010000013.1"/>
</dbReference>
<reference evidence="7 8" key="1">
    <citation type="submission" date="2021-08" db="EMBL/GenBank/DDBJ databases">
        <title>Caldovatus sediminis gen. nov., sp. nov., a moderately thermophilic bacterium isolated from a hot spring.</title>
        <authorList>
            <person name="Hu C.-J."/>
            <person name="Li W.-J."/>
            <person name="Xian W.-D."/>
        </authorList>
    </citation>
    <scope>NUCLEOTIDE SEQUENCE [LARGE SCALE GENOMIC DNA]</scope>
    <source>
        <strain evidence="7 8">SYSU G05006</strain>
    </source>
</reference>
<gene>
    <name evidence="7" type="ORF">K1J50_07480</name>
</gene>
<keyword evidence="3 6" id="KW-1133">Transmembrane helix</keyword>
<feature type="transmembrane region" description="Helical" evidence="6">
    <location>
        <begin position="67"/>
        <end position="91"/>
    </location>
</feature>
<evidence type="ECO:0000256" key="3">
    <source>
        <dbReference type="ARBA" id="ARBA00022989"/>
    </source>
</evidence>
<evidence type="ECO:0000256" key="6">
    <source>
        <dbReference type="SAM" id="Phobius"/>
    </source>
</evidence>
<keyword evidence="8" id="KW-1185">Reference proteome</keyword>
<evidence type="ECO:0000256" key="1">
    <source>
        <dbReference type="ARBA" id="ARBA00004141"/>
    </source>
</evidence>
<dbReference type="Proteomes" id="UP001519924">
    <property type="component" value="Unassembled WGS sequence"/>
</dbReference>
<comment type="caution">
    <text evidence="7">The sequence shown here is derived from an EMBL/GenBank/DDBJ whole genome shotgun (WGS) entry which is preliminary data.</text>
</comment>
<evidence type="ECO:0000256" key="4">
    <source>
        <dbReference type="ARBA" id="ARBA00023136"/>
    </source>
</evidence>
<dbReference type="InterPro" id="IPR021147">
    <property type="entry name" value="DUF697"/>
</dbReference>
<accession>A0ABS7F132</accession>
<dbReference type="EMBL" id="JAHZUY010000013">
    <property type="protein sequence ID" value="MBW8269327.1"/>
    <property type="molecule type" value="Genomic_DNA"/>
</dbReference>
<keyword evidence="2 6" id="KW-0812">Transmembrane</keyword>
<dbReference type="Pfam" id="PF05128">
    <property type="entry name" value="DUF697"/>
    <property type="match status" value="1"/>
</dbReference>
<evidence type="ECO:0000256" key="2">
    <source>
        <dbReference type="ARBA" id="ARBA00022692"/>
    </source>
</evidence>
<protein>
    <submittedName>
        <fullName evidence="7">DUF697 domain-containing protein</fullName>
    </submittedName>
</protein>
<organism evidence="7 8">
    <name type="scientific">Caldovatus aquaticus</name>
    <dbReference type="NCBI Taxonomy" id="2865671"/>
    <lineage>
        <taxon>Bacteria</taxon>
        <taxon>Pseudomonadati</taxon>
        <taxon>Pseudomonadota</taxon>
        <taxon>Alphaproteobacteria</taxon>
        <taxon>Acetobacterales</taxon>
        <taxon>Roseomonadaceae</taxon>
        <taxon>Caldovatus</taxon>
    </lineage>
</organism>
<comment type="subcellular location">
    <subcellularLocation>
        <location evidence="1">Membrane</location>
        <topology evidence="1">Multi-pass membrane protein</topology>
    </subcellularLocation>
</comment>
<feature type="transmembrane region" description="Helical" evidence="6">
    <location>
        <begin position="97"/>
        <end position="120"/>
    </location>
</feature>
<feature type="region of interest" description="Disordered" evidence="5">
    <location>
        <begin position="1"/>
        <end position="42"/>
    </location>
</feature>
<evidence type="ECO:0000256" key="5">
    <source>
        <dbReference type="SAM" id="MobiDB-lite"/>
    </source>
</evidence>
<keyword evidence="4 6" id="KW-0472">Membrane</keyword>
<sequence length="313" mass="31953">MSAPGTPPPREPRVILEEGEAPPPRSAAPAPRDRETPPAPRLDFGWERAVAQGSAARPRPAGGWSSLGLLGAGAAVLVLGLSALEAANFVAAQFARATWLGVLTLGVAGAGYGLIGAALWREARGLAALRSVDRARAAFARGDHATARAEALRWAAEVPAAQSVLPALRAANDPDSLRAILEAGPLAALEAQAQALGRAAALQAFAVTAISPSAGFDALVFASRGVRLVRQVAALHGLRPGLAGTLALLRRTLLDAATVAATDVAVDTAARALLTNPLLEKIAGEAAAGAVAARRMLRLARAASEACRIVPRR</sequence>
<evidence type="ECO:0000313" key="7">
    <source>
        <dbReference type="EMBL" id="MBW8269327.1"/>
    </source>
</evidence>